<comment type="cofactor">
    <cofactor evidence="2">
        <name>Ca(2+)</name>
        <dbReference type="ChEBI" id="CHEBI:29108"/>
    </cofactor>
</comment>
<dbReference type="CDD" id="cd11314">
    <property type="entry name" value="AmyAc_arch_bac_plant_AmyA"/>
    <property type="match status" value="1"/>
</dbReference>
<dbReference type="InterPro" id="IPR006047">
    <property type="entry name" value="GH13_cat_dom"/>
</dbReference>
<keyword evidence="7" id="KW-0326">Glycosidase</keyword>
<evidence type="ECO:0000313" key="11">
    <source>
        <dbReference type="EMBL" id="KAK8509960.1"/>
    </source>
</evidence>
<proteinExistence type="inferred from homology"/>
<comment type="caution">
    <text evidence="11">The sequence shown here is derived from an EMBL/GenBank/DDBJ whole genome shotgun (WGS) entry which is preliminary data.</text>
</comment>
<dbReference type="InterPro" id="IPR013780">
    <property type="entry name" value="Glyco_hydro_b"/>
</dbReference>
<dbReference type="PANTHER" id="PTHR43447">
    <property type="entry name" value="ALPHA-AMYLASE"/>
    <property type="match status" value="1"/>
</dbReference>
<dbReference type="SMART" id="SM00642">
    <property type="entry name" value="Aamy"/>
    <property type="match status" value="1"/>
</dbReference>
<dbReference type="Gene3D" id="3.20.20.80">
    <property type="entry name" value="Glycosidases"/>
    <property type="match status" value="1"/>
</dbReference>
<evidence type="ECO:0000256" key="4">
    <source>
        <dbReference type="ARBA" id="ARBA00012595"/>
    </source>
</evidence>
<evidence type="ECO:0000256" key="5">
    <source>
        <dbReference type="ARBA" id="ARBA00022801"/>
    </source>
</evidence>
<organism evidence="11 12">
    <name type="scientific">Hibiscus sabdariffa</name>
    <name type="common">roselle</name>
    <dbReference type="NCBI Taxonomy" id="183260"/>
    <lineage>
        <taxon>Eukaryota</taxon>
        <taxon>Viridiplantae</taxon>
        <taxon>Streptophyta</taxon>
        <taxon>Embryophyta</taxon>
        <taxon>Tracheophyta</taxon>
        <taxon>Spermatophyta</taxon>
        <taxon>Magnoliopsida</taxon>
        <taxon>eudicotyledons</taxon>
        <taxon>Gunneridae</taxon>
        <taxon>Pentapetalae</taxon>
        <taxon>rosids</taxon>
        <taxon>malvids</taxon>
        <taxon>Malvales</taxon>
        <taxon>Malvaceae</taxon>
        <taxon>Malvoideae</taxon>
        <taxon>Hibiscus</taxon>
    </lineage>
</organism>
<dbReference type="EC" id="3.2.1.1" evidence="4"/>
<dbReference type="Proteomes" id="UP001472677">
    <property type="component" value="Unassembled WGS sequence"/>
</dbReference>
<dbReference type="SUPFAM" id="SSF51445">
    <property type="entry name" value="(Trans)glycosidases"/>
    <property type="match status" value="1"/>
</dbReference>
<keyword evidence="12" id="KW-1185">Reference proteome</keyword>
<feature type="domain" description="Alpha-amylase C-terminal beta-sheet" evidence="10">
    <location>
        <begin position="603"/>
        <end position="661"/>
    </location>
</feature>
<comment type="catalytic activity">
    <reaction evidence="1">
        <text>Endohydrolysis of (1-&gt;4)-alpha-D-glucosidic linkages in polysaccharides containing three or more (1-&gt;4)-alpha-linked D-glucose units.</text>
        <dbReference type="EC" id="3.2.1.1"/>
    </reaction>
</comment>
<evidence type="ECO:0000259" key="10">
    <source>
        <dbReference type="SMART" id="SM00810"/>
    </source>
</evidence>
<evidence type="ECO:0000256" key="1">
    <source>
        <dbReference type="ARBA" id="ARBA00000548"/>
    </source>
</evidence>
<accession>A0ABR2BSA4</accession>
<keyword evidence="5" id="KW-0378">Hydrolase</keyword>
<name>A0ABR2BSA4_9ROSI</name>
<dbReference type="InterPro" id="IPR017853">
    <property type="entry name" value="GH"/>
</dbReference>
<protein>
    <recommendedName>
        <fullName evidence="4">alpha-amylase</fullName>
        <ecNumber evidence="4">3.2.1.1</ecNumber>
    </recommendedName>
    <alternativeName>
        <fullName evidence="8">1,4-alpha-D-glucan glucanohydrolase</fullName>
    </alternativeName>
</protein>
<dbReference type="EMBL" id="JBBPBM010000089">
    <property type="protein sequence ID" value="KAK8509960.1"/>
    <property type="molecule type" value="Genomic_DNA"/>
</dbReference>
<dbReference type="InterPro" id="IPR012850">
    <property type="entry name" value="A-amylase_bs_C"/>
</dbReference>
<comment type="similarity">
    <text evidence="3">Belongs to the glycosyl hydrolase 13 family.</text>
</comment>
<keyword evidence="6" id="KW-0119">Carbohydrate metabolism</keyword>
<evidence type="ECO:0000256" key="7">
    <source>
        <dbReference type="ARBA" id="ARBA00023295"/>
    </source>
</evidence>
<evidence type="ECO:0000256" key="3">
    <source>
        <dbReference type="ARBA" id="ARBA00008061"/>
    </source>
</evidence>
<reference evidence="11 12" key="1">
    <citation type="journal article" date="2024" name="G3 (Bethesda)">
        <title>Genome assembly of Hibiscus sabdariffa L. provides insights into metabolisms of medicinal natural products.</title>
        <authorList>
            <person name="Kim T."/>
        </authorList>
    </citation>
    <scope>NUCLEOTIDE SEQUENCE [LARGE SCALE GENOMIC DNA]</scope>
    <source>
        <strain evidence="11">TK-2024</strain>
        <tissue evidence="11">Old leaves</tissue>
    </source>
</reference>
<evidence type="ECO:0000256" key="2">
    <source>
        <dbReference type="ARBA" id="ARBA00001913"/>
    </source>
</evidence>
<evidence type="ECO:0000256" key="6">
    <source>
        <dbReference type="ARBA" id="ARBA00023277"/>
    </source>
</evidence>
<dbReference type="Gene3D" id="2.60.40.1180">
    <property type="entry name" value="Golgi alpha-mannosidase II"/>
    <property type="match status" value="1"/>
</dbReference>
<evidence type="ECO:0000256" key="8">
    <source>
        <dbReference type="ARBA" id="ARBA00030238"/>
    </source>
</evidence>
<feature type="domain" description="Glycosyl hydrolase family 13 catalytic" evidence="9">
    <location>
        <begin position="281"/>
        <end position="614"/>
    </location>
</feature>
<gene>
    <name evidence="11" type="ORF">V6N12_035283</name>
</gene>
<dbReference type="SMART" id="SM00810">
    <property type="entry name" value="Alpha-amyl_C2"/>
    <property type="match status" value="1"/>
</dbReference>
<dbReference type="InterPro" id="IPR006046">
    <property type="entry name" value="Alpha_amylase"/>
</dbReference>
<dbReference type="Pfam" id="PF07821">
    <property type="entry name" value="Alpha-amyl_C2"/>
    <property type="match status" value="1"/>
</dbReference>
<evidence type="ECO:0000313" key="12">
    <source>
        <dbReference type="Proteomes" id="UP001472677"/>
    </source>
</evidence>
<dbReference type="PRINTS" id="PR00110">
    <property type="entry name" value="ALPHAAMYLASE"/>
</dbReference>
<sequence length="663" mass="75075">MPFVEWLRNNIGRSINTPLYGPRWEARFAVFCWLLWKDRCSAVLGSDYSPKDDILFRGNRLVDECFQGVTNKLMVSRHEQAPTPHWCLPTPGWVKEVIRILQRTSPSLSNTGLVASIMRLTEHNWELVIRHVPRSGNAFADRLSKWGHLYSPESVMLDHPPSFLYALVNADKGSGLRDPIMVLEWQRDANAACFNLRTDPGGVIPIPGTLPFLLFIPPSGIHAAIGSQPFSLQIYRGILVLHFPRSSIKFGPQPLDSIWITWTIALRKAMILVLCCGREGKSFCRVLTGSLINMTATHSFSPEGYLPQNLYSLSSSYGSEQSLKALLQTLEKYKVRAMADIVINHRVGTTQGHGGLYNRYDGIPLAWDELAVTSCTGGLGNQSTGDNFHGVPNIDHSQEFVRKDIIGWLQWLRSVGFHDFRFDFAKGYSAKYVKEYVEGANPIFSVGEYWDSCNYNGSILDYNQDSHRQRIINWIDATGQLSTAFDFTTKGILQEAVKGQFWRLRDPKGKPPGVMGWWPSRAVTFIDNHDTGSTQVLENFLTCCNSLTSMAVRAHWPFPSDHIMEGYTYILTHPGIPTVFYDHFYDCGDSIREQIVKLMETRRSEDIHSRSSVRILEAQDNIYSAIIGEKICMKIGDGSWCPTEGEWRLATSGQRYAVWQKKE</sequence>
<evidence type="ECO:0000259" key="9">
    <source>
        <dbReference type="SMART" id="SM00642"/>
    </source>
</evidence>
<dbReference type="SUPFAM" id="SSF51011">
    <property type="entry name" value="Glycosyl hydrolase domain"/>
    <property type="match status" value="1"/>
</dbReference>